<proteinExistence type="predicted"/>
<feature type="transmembrane region" description="Helical" evidence="1">
    <location>
        <begin position="45"/>
        <end position="73"/>
    </location>
</feature>
<organism evidence="2 3">
    <name type="scientific">Streptomyces cellostaticus</name>
    <dbReference type="NCBI Taxonomy" id="67285"/>
    <lineage>
        <taxon>Bacteria</taxon>
        <taxon>Bacillati</taxon>
        <taxon>Actinomycetota</taxon>
        <taxon>Actinomycetes</taxon>
        <taxon>Kitasatosporales</taxon>
        <taxon>Streptomycetaceae</taxon>
        <taxon>Streptomyces</taxon>
    </lineage>
</organism>
<evidence type="ECO:0000313" key="2">
    <source>
        <dbReference type="EMBL" id="KUM91192.1"/>
    </source>
</evidence>
<sequence>MEEIKEDGEPQLGRAARIAVSVVCGLSVAGLLAGVTWWVDGWHHFFFGWVMAKLGVKAAVGAPVAFVAVAAWVRKRRSASAGEGGSEGA</sequence>
<gene>
    <name evidence="2" type="ORF">AQI88_38445</name>
</gene>
<dbReference type="EMBL" id="LMWL01000083">
    <property type="protein sequence ID" value="KUM91192.1"/>
    <property type="molecule type" value="Genomic_DNA"/>
</dbReference>
<reference evidence="2 3" key="1">
    <citation type="submission" date="2015-10" db="EMBL/GenBank/DDBJ databases">
        <title>Draft genome sequence of Streptomyces cellostaticus DSM 40189, type strain for the species Streptomyces cellostaticus.</title>
        <authorList>
            <person name="Ruckert C."/>
            <person name="Winkler A."/>
            <person name="Kalinowski J."/>
            <person name="Kampfer P."/>
            <person name="Glaeser S."/>
        </authorList>
    </citation>
    <scope>NUCLEOTIDE SEQUENCE [LARGE SCALE GENOMIC DNA]</scope>
    <source>
        <strain evidence="2 3">DSM 40189</strain>
    </source>
</reference>
<dbReference type="Proteomes" id="UP000054241">
    <property type="component" value="Unassembled WGS sequence"/>
</dbReference>
<keyword evidence="1" id="KW-0812">Transmembrane</keyword>
<keyword evidence="3" id="KW-1185">Reference proteome</keyword>
<protein>
    <submittedName>
        <fullName evidence="2">Uncharacterized protein</fullName>
    </submittedName>
</protein>
<dbReference type="AlphaFoldDB" id="A0A124HBG2"/>
<name>A0A124HBG2_9ACTN</name>
<evidence type="ECO:0000256" key="1">
    <source>
        <dbReference type="SAM" id="Phobius"/>
    </source>
</evidence>
<feature type="transmembrane region" description="Helical" evidence="1">
    <location>
        <begin position="18"/>
        <end position="39"/>
    </location>
</feature>
<dbReference type="OrthoDB" id="9939409at2"/>
<dbReference type="STRING" id="67285.AQI88_38445"/>
<keyword evidence="1" id="KW-0472">Membrane</keyword>
<dbReference type="RefSeq" id="WP_067009388.1">
    <property type="nucleotide sequence ID" value="NZ_BNDU01000004.1"/>
</dbReference>
<accession>A0A124HBG2</accession>
<evidence type="ECO:0000313" key="3">
    <source>
        <dbReference type="Proteomes" id="UP000054241"/>
    </source>
</evidence>
<comment type="caution">
    <text evidence="2">The sequence shown here is derived from an EMBL/GenBank/DDBJ whole genome shotgun (WGS) entry which is preliminary data.</text>
</comment>
<keyword evidence="1" id="KW-1133">Transmembrane helix</keyword>